<dbReference type="Pfam" id="PF00582">
    <property type="entry name" value="Usp"/>
    <property type="match status" value="1"/>
</dbReference>
<dbReference type="InterPro" id="IPR014729">
    <property type="entry name" value="Rossmann-like_a/b/a_fold"/>
</dbReference>
<dbReference type="SUPFAM" id="SSF52402">
    <property type="entry name" value="Adenine nucleotide alpha hydrolases-like"/>
    <property type="match status" value="1"/>
</dbReference>
<accession>A0A0E0DCI4</accession>
<organism evidence="2">
    <name type="scientific">Oryza meridionalis</name>
    <dbReference type="NCBI Taxonomy" id="40149"/>
    <lineage>
        <taxon>Eukaryota</taxon>
        <taxon>Viridiplantae</taxon>
        <taxon>Streptophyta</taxon>
        <taxon>Embryophyta</taxon>
        <taxon>Tracheophyta</taxon>
        <taxon>Spermatophyta</taxon>
        <taxon>Magnoliopsida</taxon>
        <taxon>Liliopsida</taxon>
        <taxon>Poales</taxon>
        <taxon>Poaceae</taxon>
        <taxon>BOP clade</taxon>
        <taxon>Oryzoideae</taxon>
        <taxon>Oryzeae</taxon>
        <taxon>Oryzinae</taxon>
        <taxon>Oryza</taxon>
    </lineage>
</organism>
<feature type="domain" description="UspA" evidence="1">
    <location>
        <begin position="2"/>
        <end position="169"/>
    </location>
</feature>
<name>A0A0E0DCI4_9ORYZ</name>
<dbReference type="Gramene" id="OMERI04G07050.1">
    <property type="protein sequence ID" value="OMERI04G07050.1"/>
    <property type="gene ID" value="OMERI04G07050"/>
</dbReference>
<dbReference type="HOGENOM" id="CLU_049301_9_1_1"/>
<dbReference type="EnsemblPlants" id="OMERI04G07050.1">
    <property type="protein sequence ID" value="OMERI04G07050.1"/>
    <property type="gene ID" value="OMERI04G07050"/>
</dbReference>
<dbReference type="AlphaFoldDB" id="A0A0E0DCI4"/>
<dbReference type="CDD" id="cd23659">
    <property type="entry name" value="USP_At3g01520-like"/>
    <property type="match status" value="1"/>
</dbReference>
<sequence>MKVLVAVDDSRGSHRALSWVLDHLFFPAATGDGGEEEEQVPRPDHEAAAPELVLVHAMEPLHHVMFPVGPGSAVYGAASMMEAVRAAQAENARNLLVRARLICERRGVAAATVAVEGEPREALCRAAEDAGAGLLVVGSRGLGAIKRAFLGSVSDYCAHRASCPIMVVKPPPDAGDEDDGGHRTSN</sequence>
<dbReference type="PANTHER" id="PTHR46553:SF29">
    <property type="entry name" value="OS10G0437500 PROTEIN"/>
    <property type="match status" value="1"/>
</dbReference>
<dbReference type="PRINTS" id="PR01438">
    <property type="entry name" value="UNVRSLSTRESS"/>
</dbReference>
<reference evidence="2" key="1">
    <citation type="submission" date="2015-04" db="UniProtKB">
        <authorList>
            <consortium name="EnsemblPlants"/>
        </authorList>
    </citation>
    <scope>IDENTIFICATION</scope>
</reference>
<proteinExistence type="predicted"/>
<dbReference type="PANTHER" id="PTHR46553">
    <property type="entry name" value="ADENINE NUCLEOTIDE ALPHA HYDROLASES-LIKE SUPERFAMILY PROTEIN"/>
    <property type="match status" value="1"/>
</dbReference>
<dbReference type="Gene3D" id="3.40.50.620">
    <property type="entry name" value="HUPs"/>
    <property type="match status" value="1"/>
</dbReference>
<protein>
    <recommendedName>
        <fullName evidence="1">UspA domain-containing protein</fullName>
    </recommendedName>
</protein>
<keyword evidence="3" id="KW-1185">Reference proteome</keyword>
<dbReference type="InterPro" id="IPR006015">
    <property type="entry name" value="Universal_stress_UspA"/>
</dbReference>
<evidence type="ECO:0000313" key="3">
    <source>
        <dbReference type="Proteomes" id="UP000008021"/>
    </source>
</evidence>
<dbReference type="Proteomes" id="UP000008021">
    <property type="component" value="Chromosome 4"/>
</dbReference>
<evidence type="ECO:0000259" key="1">
    <source>
        <dbReference type="Pfam" id="PF00582"/>
    </source>
</evidence>
<evidence type="ECO:0000313" key="2">
    <source>
        <dbReference type="EnsemblPlants" id="OMERI04G07050.1"/>
    </source>
</evidence>
<reference evidence="2" key="2">
    <citation type="submission" date="2018-05" db="EMBL/GenBank/DDBJ databases">
        <title>OmerRS3 (Oryza meridionalis Reference Sequence Version 3).</title>
        <authorList>
            <person name="Zhang J."/>
            <person name="Kudrna D."/>
            <person name="Lee S."/>
            <person name="Talag J."/>
            <person name="Welchert J."/>
            <person name="Wing R.A."/>
        </authorList>
    </citation>
    <scope>NUCLEOTIDE SEQUENCE [LARGE SCALE GENOMIC DNA]</scope>
    <source>
        <strain evidence="2">cv. OR44</strain>
    </source>
</reference>
<dbReference type="eggNOG" id="ENOG502RXWD">
    <property type="taxonomic scope" value="Eukaryota"/>
</dbReference>
<dbReference type="InterPro" id="IPR006016">
    <property type="entry name" value="UspA"/>
</dbReference>
<dbReference type="STRING" id="40149.A0A0E0DCI4"/>